<dbReference type="GO" id="GO:0005524">
    <property type="term" value="F:ATP binding"/>
    <property type="evidence" value="ECO:0007669"/>
    <property type="project" value="InterPro"/>
</dbReference>
<gene>
    <name evidence="5" type="ORF">LCGC14_2340970</name>
</gene>
<dbReference type="CDD" id="cd17928">
    <property type="entry name" value="DEXDc_SecA"/>
    <property type="match status" value="1"/>
</dbReference>
<dbReference type="EMBL" id="LAZR01033864">
    <property type="protein sequence ID" value="KKL46898.1"/>
    <property type="molecule type" value="Genomic_DNA"/>
</dbReference>
<dbReference type="PROSITE" id="PS51196">
    <property type="entry name" value="SECA_MOTOR_DEAD"/>
    <property type="match status" value="1"/>
</dbReference>
<accession>A0A0F9CBY9</accession>
<feature type="domain" description="Helicase ATP-binding" evidence="3">
    <location>
        <begin position="104"/>
        <end position="212"/>
    </location>
</feature>
<keyword evidence="1" id="KW-0653">Protein transport</keyword>
<dbReference type="SMART" id="SM00957">
    <property type="entry name" value="SecA_DEAD"/>
    <property type="match status" value="1"/>
</dbReference>
<evidence type="ECO:0000313" key="5">
    <source>
        <dbReference type="EMBL" id="KKL46898.1"/>
    </source>
</evidence>
<evidence type="ECO:0000259" key="4">
    <source>
        <dbReference type="PROSITE" id="PS51196"/>
    </source>
</evidence>
<dbReference type="InterPro" id="IPR014001">
    <property type="entry name" value="Helicase_ATP-bd"/>
</dbReference>
<dbReference type="PROSITE" id="PS51192">
    <property type="entry name" value="HELICASE_ATP_BIND_1"/>
    <property type="match status" value="1"/>
</dbReference>
<feature type="domain" description="SecA family profile" evidence="4">
    <location>
        <begin position="18"/>
        <end position="236"/>
    </location>
</feature>
<dbReference type="PANTHER" id="PTHR30612:SF0">
    <property type="entry name" value="CHLOROPLAST PROTEIN-TRANSPORTING ATPASE"/>
    <property type="match status" value="1"/>
</dbReference>
<dbReference type="GO" id="GO:0043952">
    <property type="term" value="P:protein transport by the Sec complex"/>
    <property type="evidence" value="ECO:0007669"/>
    <property type="project" value="TreeGrafter"/>
</dbReference>
<dbReference type="PANTHER" id="PTHR30612">
    <property type="entry name" value="SECA INNER MEMBRANE COMPONENT OF SEC PROTEIN SECRETION SYSTEM"/>
    <property type="match status" value="1"/>
</dbReference>
<dbReference type="AlphaFoldDB" id="A0A0F9CBY9"/>
<dbReference type="Gene3D" id="3.40.50.300">
    <property type="entry name" value="P-loop containing nucleotide triphosphate hydrolases"/>
    <property type="match status" value="1"/>
</dbReference>
<evidence type="ECO:0000259" key="3">
    <source>
        <dbReference type="PROSITE" id="PS51192"/>
    </source>
</evidence>
<reference evidence="5" key="1">
    <citation type="journal article" date="2015" name="Nature">
        <title>Complex archaea that bridge the gap between prokaryotes and eukaryotes.</title>
        <authorList>
            <person name="Spang A."/>
            <person name="Saw J.H."/>
            <person name="Jorgensen S.L."/>
            <person name="Zaremba-Niedzwiedzka K."/>
            <person name="Martijn J."/>
            <person name="Lind A.E."/>
            <person name="van Eijk R."/>
            <person name="Schleper C."/>
            <person name="Guy L."/>
            <person name="Ettema T.J."/>
        </authorList>
    </citation>
    <scope>NUCLEOTIDE SEQUENCE</scope>
</reference>
<keyword evidence="2" id="KW-0811">Translocation</keyword>
<dbReference type="GO" id="GO:0006605">
    <property type="term" value="P:protein targeting"/>
    <property type="evidence" value="ECO:0007669"/>
    <property type="project" value="InterPro"/>
</dbReference>
<dbReference type="GO" id="GO:0005886">
    <property type="term" value="C:plasma membrane"/>
    <property type="evidence" value="ECO:0007669"/>
    <property type="project" value="TreeGrafter"/>
</dbReference>
<dbReference type="GO" id="GO:0006886">
    <property type="term" value="P:intracellular protein transport"/>
    <property type="evidence" value="ECO:0007669"/>
    <property type="project" value="InterPro"/>
</dbReference>
<dbReference type="InterPro" id="IPR027417">
    <property type="entry name" value="P-loop_NTPase"/>
</dbReference>
<evidence type="ECO:0000256" key="1">
    <source>
        <dbReference type="ARBA" id="ARBA00022927"/>
    </source>
</evidence>
<dbReference type="InterPro" id="IPR014018">
    <property type="entry name" value="SecA_motor_DEAD"/>
</dbReference>
<dbReference type="InterPro" id="IPR011115">
    <property type="entry name" value="SecA_DEAD"/>
</dbReference>
<dbReference type="InterPro" id="IPR000185">
    <property type="entry name" value="SecA"/>
</dbReference>
<dbReference type="GO" id="GO:0031522">
    <property type="term" value="C:cell envelope Sec protein transport complex"/>
    <property type="evidence" value="ECO:0007669"/>
    <property type="project" value="TreeGrafter"/>
</dbReference>
<dbReference type="PRINTS" id="PR00906">
    <property type="entry name" value="SECA"/>
</dbReference>
<comment type="caution">
    <text evidence="5">The sequence shown here is derived from an EMBL/GenBank/DDBJ whole genome shotgun (WGS) entry which is preliminary data.</text>
</comment>
<evidence type="ECO:0000256" key="2">
    <source>
        <dbReference type="ARBA" id="ARBA00023010"/>
    </source>
</evidence>
<organism evidence="5">
    <name type="scientific">marine sediment metagenome</name>
    <dbReference type="NCBI Taxonomy" id="412755"/>
    <lineage>
        <taxon>unclassified sequences</taxon>
        <taxon>metagenomes</taxon>
        <taxon>ecological metagenomes</taxon>
    </lineage>
</organism>
<protein>
    <submittedName>
        <fullName evidence="5">Uncharacterized protein</fullName>
    </submittedName>
</protein>
<dbReference type="SUPFAM" id="SSF52540">
    <property type="entry name" value="P-loop containing nucleoside triphosphate hydrolases"/>
    <property type="match status" value="1"/>
</dbReference>
<dbReference type="GO" id="GO:0017038">
    <property type="term" value="P:protein import"/>
    <property type="evidence" value="ECO:0007669"/>
    <property type="project" value="InterPro"/>
</dbReference>
<proteinExistence type="predicted"/>
<keyword evidence="1" id="KW-0813">Transport</keyword>
<name>A0A0F9CBY9_9ZZZZ</name>
<dbReference type="GO" id="GO:0005829">
    <property type="term" value="C:cytosol"/>
    <property type="evidence" value="ECO:0007669"/>
    <property type="project" value="TreeGrafter"/>
</dbReference>
<sequence length="236" mass="25916">MLAHRTQGKELPKGADAAWDAAVGIASSLVPRRTHFLRQARQVVALEADYVDLPDDRLREITGEFRDLFRCGRDTHQDLLRAFAVVREIAFRQIGERPFEVQVAGALSLHAGCITEMATGEGKTLTATMPAAVAGWQGKGCHIITVNDYLAQRDAEWMGRIYNFCGLTCAHIDGEMDPPGRRSAYRADITYCTNKEVTADFLRDRLALGRLRGLSSALLAKIADGAGSGTDRVVQR</sequence>
<feature type="non-terminal residue" evidence="5">
    <location>
        <position position="236"/>
    </location>
</feature>
<dbReference type="Pfam" id="PF07517">
    <property type="entry name" value="SecA_DEAD"/>
    <property type="match status" value="1"/>
</dbReference>